<feature type="domain" description="Nucleotidyl transferase" evidence="1">
    <location>
        <begin position="57"/>
        <end position="173"/>
    </location>
</feature>
<dbReference type="InterPro" id="IPR005835">
    <property type="entry name" value="NTP_transferase_dom"/>
</dbReference>
<dbReference type="PIRSF" id="PIRSF028162">
    <property type="entry name" value="BcbE_prd"/>
    <property type="match status" value="1"/>
</dbReference>
<protein>
    <submittedName>
        <fullName evidence="2">Glycosyltransferase family 2 protein</fullName>
    </submittedName>
</protein>
<sequence length="237" mass="26333">MNVLILAAGPQALEDRAAYPVWLSEIDGRLVMERLVASLSIKDSSNFIFALTKADIDEHHVNDIVTQISPNSTIIPIERQTAGAACTALLAIGALDLESELIVASATDYVEADYSTIIQSFRDQKADVGLVTFESLHPRYAYVAVDEKGWVVEAAEKRPISRRASAGFYWYAKASDFVSSLQDMILKDAHVNGVFYISPSLNELVLAGRRISGYHLEHDQYHPLKDQRQVDQMGYRS</sequence>
<gene>
    <name evidence="2" type="ORF">P0Y50_04880</name>
</gene>
<dbReference type="InterPro" id="IPR016873">
    <property type="entry name" value="Caps_polysacc_synth_BcbE_prd"/>
</dbReference>
<evidence type="ECO:0000313" key="2">
    <source>
        <dbReference type="EMBL" id="WEK40946.1"/>
    </source>
</evidence>
<dbReference type="InterPro" id="IPR029044">
    <property type="entry name" value="Nucleotide-diphossugar_trans"/>
</dbReference>
<name>A0AAJ5WYY0_9CAUL</name>
<dbReference type="CDD" id="cd04183">
    <property type="entry name" value="GT2_BcE_like"/>
    <property type="match status" value="1"/>
</dbReference>
<dbReference type="Pfam" id="PF00483">
    <property type="entry name" value="NTP_transferase"/>
    <property type="match status" value="1"/>
</dbReference>
<reference evidence="2" key="1">
    <citation type="submission" date="2023-03" db="EMBL/GenBank/DDBJ databases">
        <title>Andean soil-derived lignocellulolytic bacterial consortium as a source of novel taxa and putative plastic-active enzymes.</title>
        <authorList>
            <person name="Diaz-Garcia L."/>
            <person name="Chuvochina M."/>
            <person name="Feuerriegel G."/>
            <person name="Bunk B."/>
            <person name="Sproer C."/>
            <person name="Streit W.R."/>
            <person name="Rodriguez L.M."/>
            <person name="Overmann J."/>
            <person name="Jimenez D.J."/>
        </authorList>
    </citation>
    <scope>NUCLEOTIDE SEQUENCE</scope>
    <source>
        <strain evidence="2">MAG 833</strain>
    </source>
</reference>
<proteinExistence type="predicted"/>
<dbReference type="EMBL" id="CP119326">
    <property type="protein sequence ID" value="WEK40946.1"/>
    <property type="molecule type" value="Genomic_DNA"/>
</dbReference>
<evidence type="ECO:0000313" key="3">
    <source>
        <dbReference type="Proteomes" id="UP001213664"/>
    </source>
</evidence>
<evidence type="ECO:0000259" key="1">
    <source>
        <dbReference type="Pfam" id="PF00483"/>
    </source>
</evidence>
<dbReference type="AlphaFoldDB" id="A0AAJ5WYY0"/>
<dbReference type="Proteomes" id="UP001213664">
    <property type="component" value="Chromosome"/>
</dbReference>
<dbReference type="SUPFAM" id="SSF53448">
    <property type="entry name" value="Nucleotide-diphospho-sugar transferases"/>
    <property type="match status" value="1"/>
</dbReference>
<organism evidence="2 3">
    <name type="scientific">Candidatus Brevundimonas colombiensis</name>
    <dbReference type="NCBI Taxonomy" id="3121376"/>
    <lineage>
        <taxon>Bacteria</taxon>
        <taxon>Pseudomonadati</taxon>
        <taxon>Pseudomonadota</taxon>
        <taxon>Alphaproteobacteria</taxon>
        <taxon>Caulobacterales</taxon>
        <taxon>Caulobacteraceae</taxon>
        <taxon>Brevundimonas</taxon>
    </lineage>
</organism>
<dbReference type="Gene3D" id="3.90.550.10">
    <property type="entry name" value="Spore Coat Polysaccharide Biosynthesis Protein SpsA, Chain A"/>
    <property type="match status" value="1"/>
</dbReference>
<accession>A0AAJ5WYY0</accession>